<dbReference type="EC" id="1.11.1.7" evidence="3"/>
<dbReference type="PRINTS" id="PR00461">
    <property type="entry name" value="PLPEROXIDASE"/>
</dbReference>
<dbReference type="PANTHER" id="PTHR31388:SF5">
    <property type="entry name" value="PEROXIDASE"/>
    <property type="match status" value="1"/>
</dbReference>
<evidence type="ECO:0000256" key="15">
    <source>
        <dbReference type="PIRSR" id="PIRSR600823-5"/>
    </source>
</evidence>
<organism evidence="17 18">
    <name type="scientific">Ensete ventricosum</name>
    <name type="common">Abyssinian banana</name>
    <name type="synonym">Musa ensete</name>
    <dbReference type="NCBI Taxonomy" id="4639"/>
    <lineage>
        <taxon>Eukaryota</taxon>
        <taxon>Viridiplantae</taxon>
        <taxon>Streptophyta</taxon>
        <taxon>Embryophyta</taxon>
        <taxon>Tracheophyta</taxon>
        <taxon>Spermatophyta</taxon>
        <taxon>Magnoliopsida</taxon>
        <taxon>Liliopsida</taxon>
        <taxon>Zingiberales</taxon>
        <taxon>Musaceae</taxon>
        <taxon>Ensete</taxon>
    </lineage>
</organism>
<dbReference type="AlphaFoldDB" id="A0A427AZC2"/>
<keyword evidence="7 14" id="KW-0106">Calcium</keyword>
<dbReference type="FunFam" id="1.10.420.10:FF:000006">
    <property type="entry name" value="Peroxidase"/>
    <property type="match status" value="1"/>
</dbReference>
<evidence type="ECO:0000256" key="8">
    <source>
        <dbReference type="ARBA" id="ARBA00023002"/>
    </source>
</evidence>
<feature type="binding site" evidence="14">
    <location>
        <position position="10"/>
    </location>
    <ligand>
        <name>Ca(2+)</name>
        <dbReference type="ChEBI" id="CHEBI:29108"/>
        <label>1</label>
    </ligand>
</feature>
<feature type="binding site" evidence="14">
    <location>
        <position position="19"/>
    </location>
    <ligand>
        <name>Ca(2+)</name>
        <dbReference type="ChEBI" id="CHEBI:29108"/>
        <label>1</label>
    </ligand>
</feature>
<dbReference type="InterPro" id="IPR010255">
    <property type="entry name" value="Haem_peroxidase_sf"/>
</dbReference>
<dbReference type="PROSITE" id="PS00435">
    <property type="entry name" value="PEROXIDASE_1"/>
    <property type="match status" value="1"/>
</dbReference>
<feature type="binding site" evidence="14">
    <location>
        <position position="12"/>
    </location>
    <ligand>
        <name>Ca(2+)</name>
        <dbReference type="ChEBI" id="CHEBI:29108"/>
        <label>1</label>
    </ligand>
</feature>
<dbReference type="InterPro" id="IPR002016">
    <property type="entry name" value="Haem_peroxidase"/>
</dbReference>
<evidence type="ECO:0000256" key="9">
    <source>
        <dbReference type="ARBA" id="ARBA00023004"/>
    </source>
</evidence>
<feature type="binding site" description="axial binding residue" evidence="14">
    <location>
        <position position="147"/>
    </location>
    <ligand>
        <name>heme b</name>
        <dbReference type="ChEBI" id="CHEBI:60344"/>
    </ligand>
    <ligandPart>
        <name>Fe</name>
        <dbReference type="ChEBI" id="CHEBI:18248"/>
    </ligandPart>
</feature>
<keyword evidence="10 15" id="KW-1015">Disulfide bond</keyword>
<keyword evidence="8" id="KW-0560">Oxidoreductase</keyword>
<dbReference type="PRINTS" id="PR00458">
    <property type="entry name" value="PEROXIDASE"/>
</dbReference>
<protein>
    <recommendedName>
        <fullName evidence="3">peroxidase</fullName>
        <ecNumber evidence="3">1.11.1.7</ecNumber>
    </recommendedName>
</protein>
<feature type="domain" description="Plant heme peroxidase family profile" evidence="16">
    <location>
        <begin position="7"/>
        <end position="272"/>
    </location>
</feature>
<dbReference type="Gene3D" id="1.10.420.10">
    <property type="entry name" value="Peroxidase, domain 2"/>
    <property type="match status" value="1"/>
</dbReference>
<name>A0A427AZC2_ENSVE</name>
<dbReference type="GO" id="GO:0140825">
    <property type="term" value="F:lactoperoxidase activity"/>
    <property type="evidence" value="ECO:0007669"/>
    <property type="project" value="UniProtKB-EC"/>
</dbReference>
<reference evidence="17 18" key="1">
    <citation type="journal article" date="2014" name="Agronomy (Basel)">
        <title>A Draft Genome Sequence for Ensete ventricosum, the Drought-Tolerant Tree Against Hunger.</title>
        <authorList>
            <person name="Harrison J."/>
            <person name="Moore K.A."/>
            <person name="Paszkiewicz K."/>
            <person name="Jones T."/>
            <person name="Grant M."/>
            <person name="Ambacheew D."/>
            <person name="Muzemil S."/>
            <person name="Studholme D.J."/>
        </authorList>
    </citation>
    <scope>NUCLEOTIDE SEQUENCE [LARGE SCALE GENOMIC DNA]</scope>
</reference>
<feature type="binding site" evidence="13">
    <location>
        <position position="117"/>
    </location>
    <ligand>
        <name>substrate</name>
    </ligand>
</feature>
<keyword evidence="5" id="KW-0349">Heme</keyword>
<dbReference type="PROSITE" id="PS50873">
    <property type="entry name" value="PEROXIDASE_4"/>
    <property type="match status" value="1"/>
</dbReference>
<evidence type="ECO:0000256" key="13">
    <source>
        <dbReference type="PIRSR" id="PIRSR600823-2"/>
    </source>
</evidence>
<dbReference type="InterPro" id="IPR000823">
    <property type="entry name" value="Peroxidase_pln"/>
</dbReference>
<evidence type="ECO:0000256" key="4">
    <source>
        <dbReference type="ARBA" id="ARBA00022559"/>
    </source>
</evidence>
<comment type="similarity">
    <text evidence="2">Belongs to the peroxidase family. Ascorbate peroxidase subfamily.</text>
</comment>
<feature type="disulfide bond" evidence="15">
    <location>
        <begin position="154"/>
        <end position="179"/>
    </location>
</feature>
<evidence type="ECO:0000256" key="10">
    <source>
        <dbReference type="ARBA" id="ARBA00023157"/>
    </source>
</evidence>
<dbReference type="Proteomes" id="UP000287651">
    <property type="component" value="Unassembled WGS sequence"/>
</dbReference>
<evidence type="ECO:0000256" key="3">
    <source>
        <dbReference type="ARBA" id="ARBA00012313"/>
    </source>
</evidence>
<dbReference type="InterPro" id="IPR033905">
    <property type="entry name" value="Secretory_peroxidase"/>
</dbReference>
<dbReference type="PANTHER" id="PTHR31388">
    <property type="entry name" value="PEROXIDASE 72-RELATED"/>
    <property type="match status" value="1"/>
</dbReference>
<dbReference type="GO" id="GO:0020037">
    <property type="term" value="F:heme binding"/>
    <property type="evidence" value="ECO:0007669"/>
    <property type="project" value="InterPro"/>
</dbReference>
<comment type="cofactor">
    <cofactor evidence="14">
        <name>Ca(2+)</name>
        <dbReference type="ChEBI" id="CHEBI:29108"/>
    </cofactor>
    <text evidence="14">Binds 2 calcium ions per subunit.</text>
</comment>
<dbReference type="GO" id="GO:0042744">
    <property type="term" value="P:hydrogen peroxide catabolic process"/>
    <property type="evidence" value="ECO:0007669"/>
    <property type="project" value="UniProtKB-KW"/>
</dbReference>
<dbReference type="GO" id="GO:0046872">
    <property type="term" value="F:metal ion binding"/>
    <property type="evidence" value="ECO:0007669"/>
    <property type="project" value="UniProtKB-KW"/>
</dbReference>
<feature type="binding site" evidence="14">
    <location>
        <position position="148"/>
    </location>
    <ligand>
        <name>Ca(2+)</name>
        <dbReference type="ChEBI" id="CHEBI:29108"/>
        <label>2</label>
    </ligand>
</feature>
<evidence type="ECO:0000256" key="7">
    <source>
        <dbReference type="ARBA" id="ARBA00022837"/>
    </source>
</evidence>
<feature type="binding site" evidence="14">
    <location>
        <position position="200"/>
    </location>
    <ligand>
        <name>Ca(2+)</name>
        <dbReference type="ChEBI" id="CHEBI:29108"/>
        <label>2</label>
    </ligand>
</feature>
<evidence type="ECO:0000256" key="6">
    <source>
        <dbReference type="ARBA" id="ARBA00022723"/>
    </source>
</evidence>
<evidence type="ECO:0000256" key="11">
    <source>
        <dbReference type="ARBA" id="ARBA00023180"/>
    </source>
</evidence>
<evidence type="ECO:0000313" key="18">
    <source>
        <dbReference type="Proteomes" id="UP000287651"/>
    </source>
</evidence>
<dbReference type="CDD" id="cd00693">
    <property type="entry name" value="secretory_peroxidase"/>
    <property type="match status" value="1"/>
</dbReference>
<evidence type="ECO:0000256" key="1">
    <source>
        <dbReference type="ARBA" id="ARBA00000189"/>
    </source>
</evidence>
<comment type="cofactor">
    <cofactor evidence="14">
        <name>heme b</name>
        <dbReference type="ChEBI" id="CHEBI:60344"/>
    </cofactor>
    <text evidence="14">Binds 1 heme b (iron(II)-protoporphyrin IX) group per subunit.</text>
</comment>
<dbReference type="SUPFAM" id="SSF48113">
    <property type="entry name" value="Heme-dependent peroxidases"/>
    <property type="match status" value="1"/>
</dbReference>
<feature type="binding site" evidence="14">
    <location>
        <position position="192"/>
    </location>
    <ligand>
        <name>Ca(2+)</name>
        <dbReference type="ChEBI" id="CHEBI:29108"/>
        <label>2</label>
    </ligand>
</feature>
<dbReference type="GO" id="GO:0006979">
    <property type="term" value="P:response to oxidative stress"/>
    <property type="evidence" value="ECO:0007669"/>
    <property type="project" value="InterPro"/>
</dbReference>
<evidence type="ECO:0000256" key="14">
    <source>
        <dbReference type="PIRSR" id="PIRSR600823-3"/>
    </source>
</evidence>
<evidence type="ECO:0000256" key="5">
    <source>
        <dbReference type="ARBA" id="ARBA00022617"/>
    </source>
</evidence>
<comment type="catalytic activity">
    <reaction evidence="1">
        <text>2 a phenolic donor + H2O2 = 2 a phenolic radical donor + 2 H2O</text>
        <dbReference type="Rhea" id="RHEA:56136"/>
        <dbReference type="ChEBI" id="CHEBI:15377"/>
        <dbReference type="ChEBI" id="CHEBI:16240"/>
        <dbReference type="ChEBI" id="CHEBI:139520"/>
        <dbReference type="ChEBI" id="CHEBI:139521"/>
        <dbReference type="EC" id="1.11.1.7"/>
    </reaction>
</comment>
<keyword evidence="11" id="KW-0325">Glycoprotein</keyword>
<comment type="caution">
    <text evidence="17">The sequence shown here is derived from an EMBL/GenBank/DDBJ whole genome shotgun (WGS) entry which is preliminary data.</text>
</comment>
<keyword evidence="4" id="KW-0575">Peroxidase</keyword>
<proteinExistence type="inferred from homology"/>
<dbReference type="InterPro" id="IPR019793">
    <property type="entry name" value="Peroxidases_heam-ligand_BS"/>
</dbReference>
<evidence type="ECO:0000259" key="16">
    <source>
        <dbReference type="PROSITE" id="PS50873"/>
    </source>
</evidence>
<feature type="disulfide bond" evidence="15">
    <location>
        <begin position="52"/>
        <end position="268"/>
    </location>
</feature>
<feature type="binding site" evidence="14">
    <location>
        <position position="195"/>
    </location>
    <ligand>
        <name>Ca(2+)</name>
        <dbReference type="ChEBI" id="CHEBI:29108"/>
        <label>2</label>
    </ligand>
</feature>
<keyword evidence="12" id="KW-0376">Hydrogen peroxide</keyword>
<accession>A0A427AZC2</accession>
<keyword evidence="9 14" id="KW-0408">Iron</keyword>
<feature type="binding site" evidence="14">
    <location>
        <position position="8"/>
    </location>
    <ligand>
        <name>Ca(2+)</name>
        <dbReference type="ChEBI" id="CHEBI:29108"/>
        <label>1</label>
    </ligand>
</feature>
<sequence>MCAGCAQGCDASILLVGGERNAPPNKGSVRGFEVIAAIKSQVEAACRATVSCADILTLAARDAVTLVGTDRSRNAVYGLRADKNVNCVVQLGGPNWQVLLGRRDARTANETAARDLPSPFVDLSDLTSSFDHKGLDAQDMTALSGAHTIGTARCTSFRDRIYHDGNIDPDFAAHHRHSCPPKGGDDNPAPLDLQTPDLFDNKYYENLLSGRGLLHSDQELFNGGSQDELVSYYVLNETLFYEHFAAAMVKMGNISPLTGSSGEVRLNCSEAN</sequence>
<evidence type="ECO:0000256" key="2">
    <source>
        <dbReference type="ARBA" id="ARBA00006873"/>
    </source>
</evidence>
<evidence type="ECO:0000256" key="12">
    <source>
        <dbReference type="ARBA" id="ARBA00023324"/>
    </source>
</evidence>
<dbReference type="Gene3D" id="1.10.520.10">
    <property type="match status" value="1"/>
</dbReference>
<evidence type="ECO:0000313" key="17">
    <source>
        <dbReference type="EMBL" id="RRT81603.1"/>
    </source>
</evidence>
<gene>
    <name evidence="17" type="ORF">B296_00020578</name>
</gene>
<dbReference type="Pfam" id="PF00141">
    <property type="entry name" value="peroxidase"/>
    <property type="match status" value="1"/>
</dbReference>
<keyword evidence="6 14" id="KW-0479">Metal-binding</keyword>
<dbReference type="EMBL" id="AMZH03000873">
    <property type="protein sequence ID" value="RRT81603.1"/>
    <property type="molecule type" value="Genomic_DNA"/>
</dbReference>